<organism evidence="1">
    <name type="scientific">Siphoviridae sp. ctAUQ2</name>
    <dbReference type="NCBI Taxonomy" id="2826182"/>
    <lineage>
        <taxon>Viruses</taxon>
        <taxon>Duplodnaviria</taxon>
        <taxon>Heunggongvirae</taxon>
        <taxon>Uroviricota</taxon>
        <taxon>Caudoviricetes</taxon>
    </lineage>
</organism>
<protein>
    <submittedName>
        <fullName evidence="1">Uncharacterized protein</fullName>
    </submittedName>
</protein>
<proteinExistence type="predicted"/>
<dbReference type="EMBL" id="BK015022">
    <property type="protein sequence ID" value="DAD87569.1"/>
    <property type="molecule type" value="Genomic_DNA"/>
</dbReference>
<name>A0A8S5MZ04_9CAUD</name>
<sequence length="83" mass="10056">MEKEMNIVSSYFYYMWNAWSKKECEIVFAHSDWNHFWNKWIEACNRGGISGAAERLWAELSDTYREPLIKRACELYDGRCEKY</sequence>
<evidence type="ECO:0000313" key="1">
    <source>
        <dbReference type="EMBL" id="DAD87569.1"/>
    </source>
</evidence>
<accession>A0A8S5MZ04</accession>
<reference evidence="1" key="1">
    <citation type="journal article" date="2021" name="Proc. Natl. Acad. Sci. U.S.A.">
        <title>A Catalog of Tens of Thousands of Viruses from Human Metagenomes Reveals Hidden Associations with Chronic Diseases.</title>
        <authorList>
            <person name="Tisza M.J."/>
            <person name="Buck C.B."/>
        </authorList>
    </citation>
    <scope>NUCLEOTIDE SEQUENCE</scope>
    <source>
        <strain evidence="1">CtAUQ2</strain>
    </source>
</reference>